<proteinExistence type="predicted"/>
<protein>
    <submittedName>
        <fullName evidence="1">Uncharacterized protein</fullName>
    </submittedName>
</protein>
<keyword evidence="2" id="KW-1185">Reference proteome</keyword>
<evidence type="ECO:0000313" key="1">
    <source>
        <dbReference type="EMBL" id="EGZ15077.1"/>
    </source>
</evidence>
<accession>G4ZNQ4</accession>
<reference evidence="1 2" key="1">
    <citation type="journal article" date="2006" name="Science">
        <title>Phytophthora genome sequences uncover evolutionary origins and mechanisms of pathogenesis.</title>
        <authorList>
            <person name="Tyler B.M."/>
            <person name="Tripathy S."/>
            <person name="Zhang X."/>
            <person name="Dehal P."/>
            <person name="Jiang R.H."/>
            <person name="Aerts A."/>
            <person name="Arredondo F.D."/>
            <person name="Baxter L."/>
            <person name="Bensasson D."/>
            <person name="Beynon J.L."/>
            <person name="Chapman J."/>
            <person name="Damasceno C.M."/>
            <person name="Dorrance A.E."/>
            <person name="Dou D."/>
            <person name="Dickerman A.W."/>
            <person name="Dubchak I.L."/>
            <person name="Garbelotto M."/>
            <person name="Gijzen M."/>
            <person name="Gordon S.G."/>
            <person name="Govers F."/>
            <person name="Grunwald N.J."/>
            <person name="Huang W."/>
            <person name="Ivors K.L."/>
            <person name="Jones R.W."/>
            <person name="Kamoun S."/>
            <person name="Krampis K."/>
            <person name="Lamour K.H."/>
            <person name="Lee M.K."/>
            <person name="McDonald W.H."/>
            <person name="Medina M."/>
            <person name="Meijer H.J."/>
            <person name="Nordberg E.K."/>
            <person name="Maclean D.J."/>
            <person name="Ospina-Giraldo M.D."/>
            <person name="Morris P.F."/>
            <person name="Phuntumart V."/>
            <person name="Putnam N.H."/>
            <person name="Rash S."/>
            <person name="Rose J.K."/>
            <person name="Sakihama Y."/>
            <person name="Salamov A.A."/>
            <person name="Savidor A."/>
            <person name="Scheuring C.F."/>
            <person name="Smith B.M."/>
            <person name="Sobral B.W."/>
            <person name="Terry A."/>
            <person name="Torto-Alalibo T.A."/>
            <person name="Win J."/>
            <person name="Xu Z."/>
            <person name="Zhang H."/>
            <person name="Grigoriev I.V."/>
            <person name="Rokhsar D.S."/>
            <person name="Boore J.L."/>
        </authorList>
    </citation>
    <scope>NUCLEOTIDE SEQUENCE [LARGE SCALE GENOMIC DNA]</scope>
    <source>
        <strain evidence="1 2">P6497</strain>
    </source>
</reference>
<dbReference type="RefSeq" id="XP_009528826.1">
    <property type="nucleotide sequence ID" value="XM_009530531.1"/>
</dbReference>
<dbReference type="AlphaFoldDB" id="G4ZNQ4"/>
<dbReference type="GeneID" id="20642067"/>
<gene>
    <name evidence="1" type="ORF">PHYSODRAFT_301765</name>
</gene>
<dbReference type="InParanoid" id="G4ZNQ4"/>
<dbReference type="KEGG" id="psoj:PHYSODRAFT_301765"/>
<dbReference type="EMBL" id="JH159155">
    <property type="protein sequence ID" value="EGZ15077.1"/>
    <property type="molecule type" value="Genomic_DNA"/>
</dbReference>
<dbReference type="Proteomes" id="UP000002640">
    <property type="component" value="Unassembled WGS sequence"/>
</dbReference>
<organism evidence="1 2">
    <name type="scientific">Phytophthora sojae (strain P6497)</name>
    <name type="common">Soybean stem and root rot agent</name>
    <name type="synonym">Phytophthora megasperma f. sp. glycines</name>
    <dbReference type="NCBI Taxonomy" id="1094619"/>
    <lineage>
        <taxon>Eukaryota</taxon>
        <taxon>Sar</taxon>
        <taxon>Stramenopiles</taxon>
        <taxon>Oomycota</taxon>
        <taxon>Peronosporomycetes</taxon>
        <taxon>Peronosporales</taxon>
        <taxon>Peronosporaceae</taxon>
        <taxon>Phytophthora</taxon>
    </lineage>
</organism>
<sequence length="216" mass="24475">MSYFTARDRKVVPENRVRELFSEVDWVATMNWVEEQLKAKGLMPKNVDTSALDGMVAFPGERPAAEASADERKQSALNRMSQLIDKQNQRRALDIYKTQALNNFGPPKRPLEDSAVSGIDIQTKRQNMMELSRVGASNELMMESVGNARKNVQNIYQHNPWLVRIHIPPTGVDRVKKSREQLSGYYLDASADVYKMKTPPNASSNDTRLTDAAIKY</sequence>
<name>G4ZNQ4_PHYSP</name>
<evidence type="ECO:0000313" key="2">
    <source>
        <dbReference type="Proteomes" id="UP000002640"/>
    </source>
</evidence>